<gene>
    <name evidence="12" type="ORF">RM609_16930</name>
</gene>
<dbReference type="InterPro" id="IPR029063">
    <property type="entry name" value="SAM-dependent_MTases_sf"/>
</dbReference>
<dbReference type="EMBL" id="JAVRFI010000009">
    <property type="protein sequence ID" value="MDT0450749.1"/>
    <property type="molecule type" value="Genomic_DNA"/>
</dbReference>
<evidence type="ECO:0000313" key="12">
    <source>
        <dbReference type="EMBL" id="MDT0450749.1"/>
    </source>
</evidence>
<comment type="similarity">
    <text evidence="2">Belongs to the methyltransferase superfamily. L-isoaspartyl/D-aspartyl protein methyltransferase family.</text>
</comment>
<dbReference type="Proteomes" id="UP001180531">
    <property type="component" value="Unassembled WGS sequence"/>
</dbReference>
<comment type="caution">
    <text evidence="12">The sequence shown here is derived from an EMBL/GenBank/DDBJ whole genome shotgun (WGS) entry which is preliminary data.</text>
</comment>
<evidence type="ECO:0000256" key="8">
    <source>
        <dbReference type="ARBA" id="ARBA00022691"/>
    </source>
</evidence>
<reference evidence="12" key="1">
    <citation type="submission" date="2024-05" db="EMBL/GenBank/DDBJ databases">
        <title>30 novel species of actinomycetes from the DSMZ collection.</title>
        <authorList>
            <person name="Nouioui I."/>
        </authorList>
    </citation>
    <scope>NUCLEOTIDE SEQUENCE</scope>
    <source>
        <strain evidence="12">DSM 40473</strain>
    </source>
</reference>
<name>A0ABU2SS54_9ACTN</name>
<sequence length="378" mass="41433">MTAELKTTSGELGVEWKPVFDAVPRSAFLPDLIWRHDLATGDVSAIDRRADPDGWWAAAGANTPLVTQWDDGRHEGRERGRVATISSSMPSLVSAMLADLDVRPGQRVLEIGTGTGWNAGLLAHRLGAGSVVSVDVDEGAVKAARGRLARLGLVAEVVHGDGFAGYGPGAPYDRMVVTCGVRTLPFAWVEQTRPGGVVLVPWGTHFSSTEATARLVVAEDGLSAQGTFTRPVTFMRLRSQRLAHASYDTYVTEESREAARISTTSRTHREVFAGTYDVNRFVLGLRVPDCTYLADRPREGRRPVWLYSLSDRSWACVVHRDERTELTVHQSGPRSLWDEVEAAYEWWTERGRPGFGRLGLTVDGGGQRAWLDEPEGPI</sequence>
<dbReference type="InterPro" id="IPR000682">
    <property type="entry name" value="PCMT"/>
</dbReference>
<keyword evidence="7" id="KW-0808">Transferase</keyword>
<dbReference type="RefSeq" id="WP_311611738.1">
    <property type="nucleotide sequence ID" value="NZ_JAVRFI010000009.1"/>
</dbReference>
<evidence type="ECO:0000256" key="4">
    <source>
        <dbReference type="ARBA" id="ARBA00013346"/>
    </source>
</evidence>
<organism evidence="12 13">
    <name type="scientific">Streptomyces hesseae</name>
    <dbReference type="NCBI Taxonomy" id="3075519"/>
    <lineage>
        <taxon>Bacteria</taxon>
        <taxon>Bacillati</taxon>
        <taxon>Actinomycetota</taxon>
        <taxon>Actinomycetes</taxon>
        <taxon>Kitasatosporales</taxon>
        <taxon>Streptomycetaceae</taxon>
        <taxon>Streptomyces</taxon>
    </lineage>
</organism>
<evidence type="ECO:0000256" key="9">
    <source>
        <dbReference type="ARBA" id="ARBA00030757"/>
    </source>
</evidence>
<dbReference type="PANTHER" id="PTHR11579">
    <property type="entry name" value="PROTEIN-L-ISOASPARTATE O-METHYLTRANSFERASE"/>
    <property type="match status" value="1"/>
</dbReference>
<keyword evidence="5" id="KW-0963">Cytoplasm</keyword>
<evidence type="ECO:0000256" key="2">
    <source>
        <dbReference type="ARBA" id="ARBA00005369"/>
    </source>
</evidence>
<dbReference type="GO" id="GO:0032259">
    <property type="term" value="P:methylation"/>
    <property type="evidence" value="ECO:0007669"/>
    <property type="project" value="UniProtKB-KW"/>
</dbReference>
<dbReference type="Gene3D" id="3.40.50.150">
    <property type="entry name" value="Vaccinia Virus protein VP39"/>
    <property type="match status" value="1"/>
</dbReference>
<protein>
    <recommendedName>
        <fullName evidence="4">Protein-L-isoaspartate O-methyltransferase</fullName>
        <ecNumber evidence="3">2.1.1.77</ecNumber>
    </recommendedName>
    <alternativeName>
        <fullName evidence="11">L-isoaspartyl protein carboxyl methyltransferase</fullName>
    </alternativeName>
    <alternativeName>
        <fullName evidence="9">Protein L-isoaspartyl methyltransferase</fullName>
    </alternativeName>
    <alternativeName>
        <fullName evidence="10">Protein-beta-aspartate methyltransferase</fullName>
    </alternativeName>
</protein>
<evidence type="ECO:0000256" key="1">
    <source>
        <dbReference type="ARBA" id="ARBA00004496"/>
    </source>
</evidence>
<dbReference type="SUPFAM" id="SSF53335">
    <property type="entry name" value="S-adenosyl-L-methionine-dependent methyltransferases"/>
    <property type="match status" value="1"/>
</dbReference>
<accession>A0ABU2SS54</accession>
<keyword evidence="6 12" id="KW-0489">Methyltransferase</keyword>
<evidence type="ECO:0000256" key="7">
    <source>
        <dbReference type="ARBA" id="ARBA00022679"/>
    </source>
</evidence>
<keyword evidence="8" id="KW-0949">S-adenosyl-L-methionine</keyword>
<evidence type="ECO:0000256" key="3">
    <source>
        <dbReference type="ARBA" id="ARBA00011890"/>
    </source>
</evidence>
<dbReference type="GO" id="GO:0008168">
    <property type="term" value="F:methyltransferase activity"/>
    <property type="evidence" value="ECO:0007669"/>
    <property type="project" value="UniProtKB-KW"/>
</dbReference>
<proteinExistence type="inferred from homology"/>
<evidence type="ECO:0000256" key="5">
    <source>
        <dbReference type="ARBA" id="ARBA00022490"/>
    </source>
</evidence>
<keyword evidence="13" id="KW-1185">Reference proteome</keyword>
<comment type="subcellular location">
    <subcellularLocation>
        <location evidence="1">Cytoplasm</location>
    </subcellularLocation>
</comment>
<evidence type="ECO:0000256" key="11">
    <source>
        <dbReference type="ARBA" id="ARBA00031350"/>
    </source>
</evidence>
<dbReference type="PANTHER" id="PTHR11579:SF0">
    <property type="entry name" value="PROTEIN-L-ISOASPARTATE(D-ASPARTATE) O-METHYLTRANSFERASE"/>
    <property type="match status" value="1"/>
</dbReference>
<dbReference type="CDD" id="cd02440">
    <property type="entry name" value="AdoMet_MTases"/>
    <property type="match status" value="1"/>
</dbReference>
<dbReference type="EC" id="2.1.1.77" evidence="3"/>
<dbReference type="Pfam" id="PF01135">
    <property type="entry name" value="PCMT"/>
    <property type="match status" value="1"/>
</dbReference>
<evidence type="ECO:0000256" key="10">
    <source>
        <dbReference type="ARBA" id="ARBA00031323"/>
    </source>
</evidence>
<evidence type="ECO:0000256" key="6">
    <source>
        <dbReference type="ARBA" id="ARBA00022603"/>
    </source>
</evidence>
<evidence type="ECO:0000313" key="13">
    <source>
        <dbReference type="Proteomes" id="UP001180531"/>
    </source>
</evidence>